<feature type="signal peptide" evidence="2">
    <location>
        <begin position="1"/>
        <end position="22"/>
    </location>
</feature>
<protein>
    <submittedName>
        <fullName evidence="4">Flavodoxin</fullName>
    </submittedName>
</protein>
<dbReference type="PROSITE" id="PS00201">
    <property type="entry name" value="FLAVODOXIN"/>
    <property type="match status" value="1"/>
</dbReference>
<dbReference type="InterPro" id="IPR029039">
    <property type="entry name" value="Flavoprotein-like_sf"/>
</dbReference>
<sequence>MRKREFLLITMCILIVSMLAGCGQAESQTQSNTTTESENESSAATTEGDSTETSSETETDGDGTEGKTLVVYFSATGNTGRVAEVIAETTGGELFELEPVDPYTDEDLNYNDDNSRVSQEYADESLRNVELVADTVDDWQDVERVYIGYPVWWGIAAWPVNTFVEANDFTGKTVIPFCTSASSGLGDSGELLAELAGTGDWQEGMRFRSSVSEEDVVTWVESLGV</sequence>
<proteinExistence type="predicted"/>
<feature type="chain" id="PRO_5039387529" evidence="2">
    <location>
        <begin position="23"/>
        <end position="225"/>
    </location>
</feature>
<keyword evidence="5" id="KW-1185">Reference proteome</keyword>
<feature type="compositionally biased region" description="Low complexity" evidence="1">
    <location>
        <begin position="29"/>
        <end position="54"/>
    </location>
</feature>
<evidence type="ECO:0000259" key="3">
    <source>
        <dbReference type="Pfam" id="PF12682"/>
    </source>
</evidence>
<dbReference type="SUPFAM" id="SSF52218">
    <property type="entry name" value="Flavoproteins"/>
    <property type="match status" value="1"/>
</dbReference>
<feature type="region of interest" description="Disordered" evidence="1">
    <location>
        <begin position="29"/>
        <end position="67"/>
    </location>
</feature>
<name>A0A926DQH3_9FIRM</name>
<dbReference type="InterPro" id="IPR001226">
    <property type="entry name" value="Flavodoxin_CS"/>
</dbReference>
<dbReference type="GO" id="GO:0010181">
    <property type="term" value="F:FMN binding"/>
    <property type="evidence" value="ECO:0007669"/>
    <property type="project" value="InterPro"/>
</dbReference>
<keyword evidence="2" id="KW-0732">Signal</keyword>
<evidence type="ECO:0000313" key="5">
    <source>
        <dbReference type="Proteomes" id="UP000657006"/>
    </source>
</evidence>
<gene>
    <name evidence="4" type="ORF">H8730_07255</name>
</gene>
<dbReference type="Pfam" id="PF12682">
    <property type="entry name" value="Flavodoxin_4"/>
    <property type="match status" value="1"/>
</dbReference>
<comment type="caution">
    <text evidence="4">The sequence shown here is derived from an EMBL/GenBank/DDBJ whole genome shotgun (WGS) entry which is preliminary data.</text>
</comment>
<dbReference type="PROSITE" id="PS51257">
    <property type="entry name" value="PROKAR_LIPOPROTEIN"/>
    <property type="match status" value="1"/>
</dbReference>
<dbReference type="RefSeq" id="WP_177718178.1">
    <property type="nucleotide sequence ID" value="NZ_JACRSQ010000008.1"/>
</dbReference>
<evidence type="ECO:0000256" key="1">
    <source>
        <dbReference type="SAM" id="MobiDB-lite"/>
    </source>
</evidence>
<reference evidence="4" key="1">
    <citation type="submission" date="2020-08" db="EMBL/GenBank/DDBJ databases">
        <title>Genome public.</title>
        <authorList>
            <person name="Liu C."/>
            <person name="Sun Q."/>
        </authorList>
    </citation>
    <scope>NUCLEOTIDE SEQUENCE</scope>
    <source>
        <strain evidence="4">NSJ-32</strain>
    </source>
</reference>
<accession>A0A926DQH3</accession>
<dbReference type="Gene3D" id="3.40.50.360">
    <property type="match status" value="1"/>
</dbReference>
<dbReference type="PANTHER" id="PTHR39201">
    <property type="entry name" value="EXPORTED PROTEIN-RELATED"/>
    <property type="match status" value="1"/>
</dbReference>
<dbReference type="Proteomes" id="UP000657006">
    <property type="component" value="Unassembled WGS sequence"/>
</dbReference>
<dbReference type="GO" id="GO:0016651">
    <property type="term" value="F:oxidoreductase activity, acting on NAD(P)H"/>
    <property type="evidence" value="ECO:0007669"/>
    <property type="project" value="UniProtKB-ARBA"/>
</dbReference>
<dbReference type="InterPro" id="IPR008254">
    <property type="entry name" value="Flavodoxin/NO_synth"/>
</dbReference>
<dbReference type="AlphaFoldDB" id="A0A926DQH3"/>
<dbReference type="EMBL" id="JACRSQ010000008">
    <property type="protein sequence ID" value="MBC8543338.1"/>
    <property type="molecule type" value="Genomic_DNA"/>
</dbReference>
<dbReference type="PANTHER" id="PTHR39201:SF1">
    <property type="entry name" value="FLAVODOXIN-LIKE DOMAIN-CONTAINING PROTEIN"/>
    <property type="match status" value="1"/>
</dbReference>
<feature type="domain" description="Flavodoxin-like" evidence="3">
    <location>
        <begin position="67"/>
        <end position="222"/>
    </location>
</feature>
<evidence type="ECO:0000313" key="4">
    <source>
        <dbReference type="EMBL" id="MBC8543338.1"/>
    </source>
</evidence>
<organism evidence="4 5">
    <name type="scientific">Bianquea renquensis</name>
    <dbReference type="NCBI Taxonomy" id="2763661"/>
    <lineage>
        <taxon>Bacteria</taxon>
        <taxon>Bacillati</taxon>
        <taxon>Bacillota</taxon>
        <taxon>Clostridia</taxon>
        <taxon>Eubacteriales</taxon>
        <taxon>Bianqueaceae</taxon>
        <taxon>Bianquea</taxon>
    </lineage>
</organism>
<dbReference type="GO" id="GO:0009055">
    <property type="term" value="F:electron transfer activity"/>
    <property type="evidence" value="ECO:0007669"/>
    <property type="project" value="InterPro"/>
</dbReference>
<evidence type="ECO:0000256" key="2">
    <source>
        <dbReference type="SAM" id="SignalP"/>
    </source>
</evidence>